<dbReference type="InterPro" id="IPR015404">
    <property type="entry name" value="Vps5_C"/>
</dbReference>
<sequence>MRLLVTGASGLLGRAVVHAARAREHEVVGIAHTRAHGGLRALDLTDRDALHALVAEVQPDAVIHTAAERRPDAMEAHPDAAHALNVTVPAEIAAACAALARPARLVHVSTDYVFDGAAPPYKPEDTPNPLNAYGRSKRDAERALADARPGTATSVRVPVLYGETEYDAESAVNVLLTALQTSKPTKMDAHGTRYPTNVADVARFLVALCEHAAPLPPILHFSAPEPMTKYDMSCRMARAWNRACGREVVTTDHLVPETTPAPSATQRPGNCHLDTQASAALGVSLACVEFDAWWEAYLRRRGPPGGADRASDRPESTGDGAGRAGAAPAPSDDDEARYGARSPTDAPADAPSDPPGEPAPSFSVRVCNPQRVSDRVSSHVVYTVRVTTDAPWLGKELVALRRYSEFRWLHAALVHNHPGVIVPSIPEKVKLNNMHPELVEFRRRALEQALHKMLQHPLLQRDEDLVLFLESANLSAAIKARDALKGPVVTPEQKTYLGWSQSLYNVRFRETDDWFNQQLDYLAQLEARLHDIVAAVHTLAQRRQELADAQHALYRHLVTLSGGSLSRSVSTCFGALAELKKRSAETATALAQHEAQVLGLVFHEYERLIGNVRKAFATRVDVWHAWQRADDDLAKLKARHRRASHGHLDAQMHAVSNAELVSAALQSRFEDVSALCKKEMQRFEQEKVADLRAALAEYVHAFQRTQQETVDELAHCEAIVQRHVRRAVGPPPGDASADASRDAAADVRADAAPAASDAAQARGADAPSPAPDHAPRPADAPDAPPSAAAPAEGAAETPAPNPRPQGVRDTPAREPPVADASA</sequence>
<dbReference type="GO" id="GO:0006556">
    <property type="term" value="P:S-adenosylmethionine biosynthetic process"/>
    <property type="evidence" value="ECO:0007669"/>
    <property type="project" value="TreeGrafter"/>
</dbReference>
<dbReference type="SUPFAM" id="SSF103657">
    <property type="entry name" value="BAR/IMD domain-like"/>
    <property type="match status" value="1"/>
</dbReference>
<dbReference type="GO" id="GO:0035091">
    <property type="term" value="F:phosphatidylinositol binding"/>
    <property type="evidence" value="ECO:0007669"/>
    <property type="project" value="InterPro"/>
</dbReference>
<dbReference type="PANTHER" id="PTHR10491:SF4">
    <property type="entry name" value="METHIONINE ADENOSYLTRANSFERASE 2 SUBUNIT BETA"/>
    <property type="match status" value="1"/>
</dbReference>
<dbReference type="Pfam" id="PF00787">
    <property type="entry name" value="PX"/>
    <property type="match status" value="1"/>
</dbReference>
<dbReference type="InterPro" id="IPR036871">
    <property type="entry name" value="PX_dom_sf"/>
</dbReference>
<dbReference type="CDD" id="cd05254">
    <property type="entry name" value="dTDP_HR_like_SDR_e"/>
    <property type="match status" value="1"/>
</dbReference>
<dbReference type="SMART" id="SM00312">
    <property type="entry name" value="PX"/>
    <property type="match status" value="1"/>
</dbReference>
<dbReference type="InterPro" id="IPR001683">
    <property type="entry name" value="PX_dom"/>
</dbReference>
<dbReference type="Gene3D" id="3.30.1520.10">
    <property type="entry name" value="Phox-like domain"/>
    <property type="match status" value="1"/>
</dbReference>
<organism evidence="3 4">
    <name type="scientific">Malassezia obtusa</name>
    <dbReference type="NCBI Taxonomy" id="76774"/>
    <lineage>
        <taxon>Eukaryota</taxon>
        <taxon>Fungi</taxon>
        <taxon>Dikarya</taxon>
        <taxon>Basidiomycota</taxon>
        <taxon>Ustilaginomycotina</taxon>
        <taxon>Malasseziomycetes</taxon>
        <taxon>Malasseziales</taxon>
        <taxon>Malasseziaceae</taxon>
        <taxon>Malassezia</taxon>
    </lineage>
</organism>
<evidence type="ECO:0000256" key="1">
    <source>
        <dbReference type="SAM" id="MobiDB-lite"/>
    </source>
</evidence>
<protein>
    <submittedName>
        <fullName evidence="3">Vacuolar protein sorting-associated protein vps5</fullName>
    </submittedName>
</protein>
<dbReference type="PROSITE" id="PS50195">
    <property type="entry name" value="PX"/>
    <property type="match status" value="1"/>
</dbReference>
<dbReference type="Proteomes" id="UP001214603">
    <property type="component" value="Chromosome 1"/>
</dbReference>
<evidence type="ECO:0000259" key="2">
    <source>
        <dbReference type="PROSITE" id="PS50195"/>
    </source>
</evidence>
<dbReference type="Gene3D" id="1.20.1270.60">
    <property type="entry name" value="Arfaptin homology (AH) domain/BAR domain"/>
    <property type="match status" value="1"/>
</dbReference>
<feature type="compositionally biased region" description="Low complexity" evidence="1">
    <location>
        <begin position="750"/>
        <end position="767"/>
    </location>
</feature>
<dbReference type="InterPro" id="IPR029903">
    <property type="entry name" value="RmlD-like-bd"/>
</dbReference>
<dbReference type="InterPro" id="IPR027267">
    <property type="entry name" value="AH/BAR_dom_sf"/>
</dbReference>
<dbReference type="SUPFAM" id="SSF64268">
    <property type="entry name" value="PX domain"/>
    <property type="match status" value="1"/>
</dbReference>
<feature type="compositionally biased region" description="Low complexity" evidence="1">
    <location>
        <begin position="785"/>
        <end position="798"/>
    </location>
</feature>
<dbReference type="AlphaFoldDB" id="A0AAF0IRQ9"/>
<dbReference type="EMBL" id="CP119934">
    <property type="protein sequence ID" value="WFD01518.1"/>
    <property type="molecule type" value="Genomic_DNA"/>
</dbReference>
<dbReference type="SUPFAM" id="SSF51735">
    <property type="entry name" value="NAD(P)-binding Rossmann-fold domains"/>
    <property type="match status" value="1"/>
</dbReference>
<dbReference type="Gene3D" id="3.40.50.720">
    <property type="entry name" value="NAD(P)-binding Rossmann-like Domain"/>
    <property type="match status" value="1"/>
</dbReference>
<feature type="compositionally biased region" description="Basic and acidic residues" evidence="1">
    <location>
        <begin position="739"/>
        <end position="749"/>
    </location>
</feature>
<feature type="domain" description="PX" evidence="2">
    <location>
        <begin position="360"/>
        <end position="476"/>
    </location>
</feature>
<dbReference type="Pfam" id="PF09325">
    <property type="entry name" value="Vps5"/>
    <property type="match status" value="1"/>
</dbReference>
<keyword evidence="4" id="KW-1185">Reference proteome</keyword>
<dbReference type="Pfam" id="PF04321">
    <property type="entry name" value="RmlD_sub_bind"/>
    <property type="match status" value="1"/>
</dbReference>
<name>A0AAF0IRQ9_9BASI</name>
<feature type="region of interest" description="Disordered" evidence="1">
    <location>
        <begin position="725"/>
        <end position="822"/>
    </location>
</feature>
<dbReference type="GO" id="GO:0048270">
    <property type="term" value="F:methionine adenosyltransferase regulator activity"/>
    <property type="evidence" value="ECO:0007669"/>
    <property type="project" value="TreeGrafter"/>
</dbReference>
<dbReference type="PANTHER" id="PTHR10491">
    <property type="entry name" value="DTDP-4-DEHYDRORHAMNOSE REDUCTASE"/>
    <property type="match status" value="1"/>
</dbReference>
<reference evidence="3" key="1">
    <citation type="submission" date="2023-03" db="EMBL/GenBank/DDBJ databases">
        <title>Mating type loci evolution in Malassezia.</title>
        <authorList>
            <person name="Coelho M.A."/>
        </authorList>
    </citation>
    <scope>NUCLEOTIDE SEQUENCE</scope>
    <source>
        <strain evidence="3">CBS 7876</strain>
    </source>
</reference>
<evidence type="ECO:0000313" key="3">
    <source>
        <dbReference type="EMBL" id="WFD01518.1"/>
    </source>
</evidence>
<proteinExistence type="predicted"/>
<dbReference type="InterPro" id="IPR005913">
    <property type="entry name" value="dTDP_dehydrorham_reduct"/>
</dbReference>
<evidence type="ECO:0000313" key="4">
    <source>
        <dbReference type="Proteomes" id="UP001214603"/>
    </source>
</evidence>
<dbReference type="InterPro" id="IPR036291">
    <property type="entry name" value="NAD(P)-bd_dom_sf"/>
</dbReference>
<feature type="region of interest" description="Disordered" evidence="1">
    <location>
        <begin position="302"/>
        <end position="364"/>
    </location>
</feature>
<gene>
    <name evidence="3" type="primary">vps5</name>
    <name evidence="3" type="ORF">MOBT1_000184</name>
</gene>
<feature type="compositionally biased region" description="Low complexity" evidence="1">
    <location>
        <begin position="340"/>
        <end position="351"/>
    </location>
</feature>
<dbReference type="GO" id="GO:0048269">
    <property type="term" value="C:methionine adenosyltransferase complex"/>
    <property type="evidence" value="ECO:0007669"/>
    <property type="project" value="TreeGrafter"/>
</dbReference>
<accession>A0AAF0IRQ9</accession>